<keyword evidence="3 7" id="KW-0812">Transmembrane</keyword>
<evidence type="ECO:0000256" key="1">
    <source>
        <dbReference type="ARBA" id="ARBA00004651"/>
    </source>
</evidence>
<evidence type="ECO:0000313" key="11">
    <source>
        <dbReference type="Proteomes" id="UP000711047"/>
    </source>
</evidence>
<evidence type="ECO:0000256" key="4">
    <source>
        <dbReference type="ARBA" id="ARBA00022989"/>
    </source>
</evidence>
<name>A0ABX2DJC2_9BACL</name>
<dbReference type="InterPro" id="IPR003838">
    <property type="entry name" value="ABC3_permease_C"/>
</dbReference>
<feature type="domain" description="MacB-like periplasmic core" evidence="9">
    <location>
        <begin position="21"/>
        <end position="310"/>
    </location>
</feature>
<evidence type="ECO:0000256" key="5">
    <source>
        <dbReference type="ARBA" id="ARBA00023136"/>
    </source>
</evidence>
<comment type="subcellular location">
    <subcellularLocation>
        <location evidence="1">Cell membrane</location>
        <topology evidence="1">Multi-pass membrane protein</topology>
    </subcellularLocation>
</comment>
<keyword evidence="2" id="KW-1003">Cell membrane</keyword>
<evidence type="ECO:0000259" key="9">
    <source>
        <dbReference type="Pfam" id="PF12704"/>
    </source>
</evidence>
<keyword evidence="5 7" id="KW-0472">Membrane</keyword>
<accession>A0ABX2DJC2</accession>
<dbReference type="Proteomes" id="UP000711047">
    <property type="component" value="Unassembled WGS sequence"/>
</dbReference>
<evidence type="ECO:0000259" key="8">
    <source>
        <dbReference type="Pfam" id="PF02687"/>
    </source>
</evidence>
<feature type="domain" description="ABC3 transporter permease C-terminal" evidence="8">
    <location>
        <begin position="339"/>
        <end position="454"/>
    </location>
</feature>
<evidence type="ECO:0000256" key="3">
    <source>
        <dbReference type="ARBA" id="ARBA00022692"/>
    </source>
</evidence>
<evidence type="ECO:0000256" key="6">
    <source>
        <dbReference type="ARBA" id="ARBA00038076"/>
    </source>
</evidence>
<dbReference type="PROSITE" id="PS51257">
    <property type="entry name" value="PROKAR_LIPOPROTEIN"/>
    <property type="match status" value="1"/>
</dbReference>
<comment type="caution">
    <text evidence="10">The sequence shown here is derived from an EMBL/GenBank/DDBJ whole genome shotgun (WGS) entry which is preliminary data.</text>
</comment>
<sequence>MKIRDISRMAWEQVKRRKVVTGLCMTGISIGCAAIIVALSVGQSAQVYVTDQVNQNFKMDEIMVSPGGGIPSNGKGGSGGGGSVEVNENLDPGKLTDQKLKIIQGLNHVKAASPFQEAGYLQMVTVDNKIADVRIIIADLKMLTAYDHKFKQGGASGQVGSVVLNYGATLGLIDLETRQKLFDQMNAEPFNQELYQQYDKLGVVPAEMYRKQIQIQAQDYGSTAPVYKLSSPLQVDGILASPKGMDDLRASYEKIMYMSPETAVQLSKELSFDNSTTSVLTLPPEGTYNSLTVKVDDVANIKSVEQMIQKLTLNAQDNLFQQEMLKEQFDMIKMAALGIGVFILVIASISIIVAMTMSTHQRRRQIGIMKVLGANMGQIRNMFITEAALLGLLGGILGVAFSYLIMMGLNKLVGSAGEGMNFFIPTMNLPIGMSFAIMTGVLSGIYPAISASRTDALTAIKRD</sequence>
<dbReference type="PANTHER" id="PTHR30572:SF4">
    <property type="entry name" value="ABC TRANSPORTER PERMEASE YTRF"/>
    <property type="match status" value="1"/>
</dbReference>
<dbReference type="Pfam" id="PF12704">
    <property type="entry name" value="MacB_PCD"/>
    <property type="match status" value="1"/>
</dbReference>
<dbReference type="EMBL" id="JABMKX010000001">
    <property type="protein sequence ID" value="NQX44163.1"/>
    <property type="molecule type" value="Genomic_DNA"/>
</dbReference>
<evidence type="ECO:0000256" key="7">
    <source>
        <dbReference type="SAM" id="Phobius"/>
    </source>
</evidence>
<feature type="transmembrane region" description="Helical" evidence="7">
    <location>
        <begin position="387"/>
        <end position="409"/>
    </location>
</feature>
<dbReference type="Pfam" id="PF02687">
    <property type="entry name" value="FtsX"/>
    <property type="match status" value="1"/>
</dbReference>
<keyword evidence="11" id="KW-1185">Reference proteome</keyword>
<feature type="transmembrane region" description="Helical" evidence="7">
    <location>
        <begin position="429"/>
        <end position="449"/>
    </location>
</feature>
<comment type="similarity">
    <text evidence="6">Belongs to the ABC-4 integral membrane protein family.</text>
</comment>
<gene>
    <name evidence="10" type="ORF">HQN87_02370</name>
</gene>
<dbReference type="RefSeq" id="WP_173127110.1">
    <property type="nucleotide sequence ID" value="NZ_JABMKX010000001.1"/>
</dbReference>
<organism evidence="10 11">
    <name type="scientific">Paenibacillus tritici</name>
    <dbReference type="NCBI Taxonomy" id="1873425"/>
    <lineage>
        <taxon>Bacteria</taxon>
        <taxon>Bacillati</taxon>
        <taxon>Bacillota</taxon>
        <taxon>Bacilli</taxon>
        <taxon>Bacillales</taxon>
        <taxon>Paenibacillaceae</taxon>
        <taxon>Paenibacillus</taxon>
    </lineage>
</organism>
<proteinExistence type="inferred from homology"/>
<reference evidence="10 11" key="1">
    <citation type="submission" date="2020-05" db="EMBL/GenBank/DDBJ databases">
        <title>Paenibacillus glebae, sp. nov., Paenibacillus humi sp. nov., Paenibacillus pedi sp. nov., Paenibacillus terrestris sp. nov. and Paenibacillus terricola sp. nov., isolated from a forest top soil sample.</title>
        <authorList>
            <person name="Qi S."/>
            <person name="Carlier A."/>
            <person name="Cnockaert M."/>
            <person name="Vandamme P."/>
        </authorList>
    </citation>
    <scope>NUCLEOTIDE SEQUENCE [LARGE SCALE GENOMIC DNA]</scope>
    <source>
        <strain evidence="10 11">LMG 29502</strain>
    </source>
</reference>
<dbReference type="PANTHER" id="PTHR30572">
    <property type="entry name" value="MEMBRANE COMPONENT OF TRANSPORTER-RELATED"/>
    <property type="match status" value="1"/>
</dbReference>
<feature type="transmembrane region" description="Helical" evidence="7">
    <location>
        <begin position="20"/>
        <end position="42"/>
    </location>
</feature>
<keyword evidence="4 7" id="KW-1133">Transmembrane helix</keyword>
<dbReference type="InterPro" id="IPR050250">
    <property type="entry name" value="Macrolide_Exporter_MacB"/>
</dbReference>
<evidence type="ECO:0000256" key="2">
    <source>
        <dbReference type="ARBA" id="ARBA00022475"/>
    </source>
</evidence>
<dbReference type="InterPro" id="IPR025857">
    <property type="entry name" value="MacB_PCD"/>
</dbReference>
<feature type="transmembrane region" description="Helical" evidence="7">
    <location>
        <begin position="334"/>
        <end position="355"/>
    </location>
</feature>
<protein>
    <submittedName>
        <fullName evidence="10">ABC transporter permease</fullName>
    </submittedName>
</protein>
<evidence type="ECO:0000313" key="10">
    <source>
        <dbReference type="EMBL" id="NQX44163.1"/>
    </source>
</evidence>